<dbReference type="STRING" id="1189325.SAMN04488119_10655"/>
<dbReference type="Gene3D" id="3.40.50.360">
    <property type="match status" value="1"/>
</dbReference>
<dbReference type="Proteomes" id="UP000184066">
    <property type="component" value="Unassembled WGS sequence"/>
</dbReference>
<dbReference type="InterPro" id="IPR050712">
    <property type="entry name" value="NAD(P)H-dep_reductase"/>
</dbReference>
<sequence>MTDEPLLLLVCGSLRKESRNAALLNEAARLFGPARIERADLRLPLYDGDLEAQGIPPEVMRLVEQFRRADAAAIATPEYNKNLSGVLKNALDWISRVKPQPLLDKPVAIMSAAAGRSGGERSQFSLRHCLTPFQPRVLQGPEVLIANCDQAFDEDGRLKDDQAQALLRRLMDKLRAEIALRAAQGS</sequence>
<dbReference type="OrthoDB" id="9812295at2"/>
<dbReference type="AlphaFoldDB" id="A0A1M7TH65"/>
<dbReference type="GO" id="GO:0010181">
    <property type="term" value="F:FMN binding"/>
    <property type="evidence" value="ECO:0007669"/>
    <property type="project" value="TreeGrafter"/>
</dbReference>
<evidence type="ECO:0000313" key="2">
    <source>
        <dbReference type="EMBL" id="SHN70021.1"/>
    </source>
</evidence>
<dbReference type="EMBL" id="FRDL01000006">
    <property type="protein sequence ID" value="SHN70021.1"/>
    <property type="molecule type" value="Genomic_DNA"/>
</dbReference>
<dbReference type="GO" id="GO:0005829">
    <property type="term" value="C:cytosol"/>
    <property type="evidence" value="ECO:0007669"/>
    <property type="project" value="TreeGrafter"/>
</dbReference>
<dbReference type="RefSeq" id="WP_072747568.1">
    <property type="nucleotide sequence ID" value="NZ_FOHL01000006.1"/>
</dbReference>
<keyword evidence="3" id="KW-1185">Reference proteome</keyword>
<protein>
    <submittedName>
        <fullName evidence="2">Chromate reductase</fullName>
    </submittedName>
</protein>
<dbReference type="Pfam" id="PF03358">
    <property type="entry name" value="FMN_red"/>
    <property type="match status" value="1"/>
</dbReference>
<evidence type="ECO:0000259" key="1">
    <source>
        <dbReference type="Pfam" id="PF03358"/>
    </source>
</evidence>
<dbReference type="InterPro" id="IPR029039">
    <property type="entry name" value="Flavoprotein-like_sf"/>
</dbReference>
<reference evidence="2 3" key="1">
    <citation type="submission" date="2016-12" db="EMBL/GenBank/DDBJ databases">
        <authorList>
            <person name="Song W.-J."/>
            <person name="Kurnit D.M."/>
        </authorList>
    </citation>
    <scope>NUCLEOTIDE SEQUENCE [LARGE SCALE GENOMIC DNA]</scope>
    <source>
        <strain evidence="2 3">CGMCC 1.10808</strain>
    </source>
</reference>
<evidence type="ECO:0000313" key="3">
    <source>
        <dbReference type="Proteomes" id="UP000184066"/>
    </source>
</evidence>
<accession>A0A1M7TH65</accession>
<dbReference type="PANTHER" id="PTHR30543:SF21">
    <property type="entry name" value="NAD(P)H-DEPENDENT FMN REDUCTASE LOT6"/>
    <property type="match status" value="1"/>
</dbReference>
<gene>
    <name evidence="2" type="ORF">SAMN05216200_106148</name>
</gene>
<dbReference type="SUPFAM" id="SSF52218">
    <property type="entry name" value="Flavoproteins"/>
    <property type="match status" value="1"/>
</dbReference>
<dbReference type="GO" id="GO:0016491">
    <property type="term" value="F:oxidoreductase activity"/>
    <property type="evidence" value="ECO:0007669"/>
    <property type="project" value="InterPro"/>
</dbReference>
<feature type="domain" description="NADPH-dependent FMN reductase-like" evidence="1">
    <location>
        <begin position="7"/>
        <end position="147"/>
    </location>
</feature>
<name>A0A1M7TH65_9RHOB</name>
<organism evidence="2 3">
    <name type="scientific">Oceanicella actignis</name>
    <dbReference type="NCBI Taxonomy" id="1189325"/>
    <lineage>
        <taxon>Bacteria</taxon>
        <taxon>Pseudomonadati</taxon>
        <taxon>Pseudomonadota</taxon>
        <taxon>Alphaproteobacteria</taxon>
        <taxon>Rhodobacterales</taxon>
        <taxon>Paracoccaceae</taxon>
        <taxon>Oceanicella</taxon>
    </lineage>
</organism>
<proteinExistence type="predicted"/>
<dbReference type="InterPro" id="IPR005025">
    <property type="entry name" value="FMN_Rdtase-like_dom"/>
</dbReference>
<dbReference type="PANTHER" id="PTHR30543">
    <property type="entry name" value="CHROMATE REDUCTASE"/>
    <property type="match status" value="1"/>
</dbReference>